<organism evidence="1 2">
    <name type="scientific">Epilithonimonas lactis</name>
    <dbReference type="NCBI Taxonomy" id="421072"/>
    <lineage>
        <taxon>Bacteria</taxon>
        <taxon>Pseudomonadati</taxon>
        <taxon>Bacteroidota</taxon>
        <taxon>Flavobacteriia</taxon>
        <taxon>Flavobacteriales</taxon>
        <taxon>Weeksellaceae</taxon>
        <taxon>Chryseobacterium group</taxon>
        <taxon>Epilithonimonas</taxon>
    </lineage>
</organism>
<evidence type="ECO:0000313" key="2">
    <source>
        <dbReference type="Proteomes" id="UP000028623"/>
    </source>
</evidence>
<dbReference type="AlphaFoldDB" id="A0A085B5Y6"/>
<dbReference type="STRING" id="421072.SAMN04488097_0015"/>
<comment type="caution">
    <text evidence="1">The sequence shown here is derived from an EMBL/GenBank/DDBJ whole genome shotgun (WGS) entry which is preliminary data.</text>
</comment>
<gene>
    <name evidence="1" type="ORF">IO89_19890</name>
</gene>
<dbReference type="eggNOG" id="ENOG502ZHME">
    <property type="taxonomic scope" value="Bacteria"/>
</dbReference>
<reference evidence="1 2" key="1">
    <citation type="submission" date="2014-07" db="EMBL/GenBank/DDBJ databases">
        <title>Epilithonimonas lactis LMG 22401 Genome.</title>
        <authorList>
            <person name="Pipes S.E."/>
            <person name="Stropko S.J."/>
        </authorList>
    </citation>
    <scope>NUCLEOTIDE SEQUENCE [LARGE SCALE GENOMIC DNA]</scope>
    <source>
        <strain evidence="1 2">LMG 24401</strain>
    </source>
</reference>
<accession>A0A085B5Y6</accession>
<dbReference type="OrthoDB" id="1256816at2"/>
<sequence>MKKAMIFLIPILLLVGCKKGDEFALNEKVANEFLEEMNALDEFEAKYFSDSSALAKAPSAETAVEVKDAIKLSEDASAGLKNIAGTSVSPEAMPFYKGALEYIDAVNAQGQAAKDFFTESDPRMREGYYELVKENFKKLRSKPDSILAIQKIYLDEVGIK</sequence>
<evidence type="ECO:0008006" key="3">
    <source>
        <dbReference type="Google" id="ProtNLM"/>
    </source>
</evidence>
<evidence type="ECO:0000313" key="1">
    <source>
        <dbReference type="EMBL" id="KFC17881.1"/>
    </source>
</evidence>
<dbReference type="PROSITE" id="PS51257">
    <property type="entry name" value="PROKAR_LIPOPROTEIN"/>
    <property type="match status" value="1"/>
</dbReference>
<dbReference type="Proteomes" id="UP000028623">
    <property type="component" value="Unassembled WGS sequence"/>
</dbReference>
<dbReference type="RefSeq" id="WP_034979847.1">
    <property type="nucleotide sequence ID" value="NZ_FOFI01000001.1"/>
</dbReference>
<dbReference type="EMBL" id="JPLY01000010">
    <property type="protein sequence ID" value="KFC17881.1"/>
    <property type="molecule type" value="Genomic_DNA"/>
</dbReference>
<name>A0A085B5Y6_9FLAO</name>
<protein>
    <recommendedName>
        <fullName evidence="3">Lipoprotein</fullName>
    </recommendedName>
</protein>
<keyword evidence="2" id="KW-1185">Reference proteome</keyword>
<proteinExistence type="predicted"/>